<dbReference type="AlphaFoldDB" id="A0A1A8EMR0"/>
<sequence>SASSASRGRQHAARSAELSRRSPYFRWASGSEDGVAGIGSVHLLPSRLGLWLVPVLETWALDPELSGPEPIPGTTRTQTRNQGGRHTITVTVVIMSGAVCRRFQRG</sequence>
<reference evidence="2" key="1">
    <citation type="submission" date="2016-05" db="EMBL/GenBank/DDBJ databases">
        <authorList>
            <person name="Lavstsen T."/>
            <person name="Jespersen J.S."/>
        </authorList>
    </citation>
    <scope>NUCLEOTIDE SEQUENCE</scope>
    <source>
        <tissue evidence="2">Brain</tissue>
    </source>
</reference>
<reference evidence="2" key="2">
    <citation type="submission" date="2016-06" db="EMBL/GenBank/DDBJ databases">
        <title>The genome of a short-lived fish provides insights into sex chromosome evolution and the genetic control of aging.</title>
        <authorList>
            <person name="Reichwald K."/>
            <person name="Felder M."/>
            <person name="Petzold A."/>
            <person name="Koch P."/>
            <person name="Groth M."/>
            <person name="Platzer M."/>
        </authorList>
    </citation>
    <scope>NUCLEOTIDE SEQUENCE</scope>
    <source>
        <tissue evidence="2">Brain</tissue>
    </source>
</reference>
<protein>
    <submittedName>
        <fullName evidence="2">Uncharacterized protein</fullName>
    </submittedName>
</protein>
<proteinExistence type="predicted"/>
<feature type="compositionally biased region" description="Low complexity" evidence="1">
    <location>
        <begin position="73"/>
        <end position="85"/>
    </location>
</feature>
<name>A0A1A8EMR0_9TELE</name>
<gene>
    <name evidence="2" type="primary">Nfu_g_1_009871</name>
</gene>
<dbReference type="EMBL" id="HAEB01001341">
    <property type="protein sequence ID" value="SBQ47816.1"/>
    <property type="molecule type" value="Transcribed_RNA"/>
</dbReference>
<evidence type="ECO:0000313" key="2">
    <source>
        <dbReference type="EMBL" id="SBQ47816.1"/>
    </source>
</evidence>
<organism evidence="2">
    <name type="scientific">Nothobranchius korthausae</name>
    <dbReference type="NCBI Taxonomy" id="1143690"/>
    <lineage>
        <taxon>Eukaryota</taxon>
        <taxon>Metazoa</taxon>
        <taxon>Chordata</taxon>
        <taxon>Craniata</taxon>
        <taxon>Vertebrata</taxon>
        <taxon>Euteleostomi</taxon>
        <taxon>Actinopterygii</taxon>
        <taxon>Neopterygii</taxon>
        <taxon>Teleostei</taxon>
        <taxon>Neoteleostei</taxon>
        <taxon>Acanthomorphata</taxon>
        <taxon>Ovalentaria</taxon>
        <taxon>Atherinomorphae</taxon>
        <taxon>Cyprinodontiformes</taxon>
        <taxon>Nothobranchiidae</taxon>
        <taxon>Nothobranchius</taxon>
    </lineage>
</organism>
<accession>A0A1A8EMR0</accession>
<evidence type="ECO:0000256" key="1">
    <source>
        <dbReference type="SAM" id="MobiDB-lite"/>
    </source>
</evidence>
<feature type="region of interest" description="Disordered" evidence="1">
    <location>
        <begin position="64"/>
        <end position="85"/>
    </location>
</feature>
<feature type="non-terminal residue" evidence="2">
    <location>
        <position position="106"/>
    </location>
</feature>
<feature type="non-terminal residue" evidence="2">
    <location>
        <position position="1"/>
    </location>
</feature>